<dbReference type="Proteomes" id="UP000094112">
    <property type="component" value="Unassembled WGS sequence"/>
</dbReference>
<dbReference type="RefSeq" id="XP_019036999.1">
    <property type="nucleotide sequence ID" value="XM_019185178.1"/>
</dbReference>
<dbReference type="PANTHER" id="PTHR35519:SF1">
    <property type="entry name" value="YALI0C06193P"/>
    <property type="match status" value="1"/>
</dbReference>
<keyword evidence="3" id="KW-1185">Reference proteome</keyword>
<dbReference type="InterPro" id="IPR025187">
    <property type="entry name" value="DUF4112"/>
</dbReference>
<name>A0A1E3NYL3_WICAA</name>
<evidence type="ECO:0000313" key="3">
    <source>
        <dbReference type="Proteomes" id="UP000094112"/>
    </source>
</evidence>
<dbReference type="PANTHER" id="PTHR35519">
    <property type="entry name" value="MEMBRANE PROTEINS"/>
    <property type="match status" value="1"/>
</dbReference>
<proteinExistence type="predicted"/>
<feature type="region of interest" description="Disordered" evidence="1">
    <location>
        <begin position="208"/>
        <end position="291"/>
    </location>
</feature>
<dbReference type="EMBL" id="KV454213">
    <property type="protein sequence ID" value="ODQ57792.1"/>
    <property type="molecule type" value="Genomic_DNA"/>
</dbReference>
<feature type="compositionally biased region" description="Polar residues" evidence="1">
    <location>
        <begin position="273"/>
        <end position="283"/>
    </location>
</feature>
<gene>
    <name evidence="2" type="ORF">WICANDRAFT_81121</name>
</gene>
<dbReference type="AlphaFoldDB" id="A0A1E3NYL3"/>
<dbReference type="GeneID" id="30202424"/>
<feature type="compositionally biased region" description="Polar residues" evidence="1">
    <location>
        <begin position="208"/>
        <end position="235"/>
    </location>
</feature>
<sequence length="291" mass="32881">MDAINNFAQKLEGVPGYDMAVDWINDKAGEKYQTKDPFYVEIHGKKKRRKAPETCSKQEQKSWKRVKKRAWLDDKNFFGCYPIDLGLGLAPLLTLVPVIGPLLMFAIHGRLVSIADQEFHLPPATIAKMHGNIGFDLLISLPPIIGSLFSWMNGCSTRNAAMVHTFLVKRERAKEEERLHQMNVNTDAPDNLSGAHSFQAYQNQRINSNQTSQGTQYKGRSSHQENITQPQQAFTRPQHHQVPPGSPAIRQEIPTVLPHSAQQSRKPPPPETYAQNTSNSTDYAQERGRQF</sequence>
<organism evidence="2 3">
    <name type="scientific">Wickerhamomyces anomalus (strain ATCC 58044 / CBS 1984 / NCYC 433 / NRRL Y-366-8)</name>
    <name type="common">Yeast</name>
    <name type="synonym">Hansenula anomala</name>
    <dbReference type="NCBI Taxonomy" id="683960"/>
    <lineage>
        <taxon>Eukaryota</taxon>
        <taxon>Fungi</taxon>
        <taxon>Dikarya</taxon>
        <taxon>Ascomycota</taxon>
        <taxon>Saccharomycotina</taxon>
        <taxon>Saccharomycetes</taxon>
        <taxon>Phaffomycetales</taxon>
        <taxon>Wickerhamomycetaceae</taxon>
        <taxon>Wickerhamomyces</taxon>
    </lineage>
</organism>
<protein>
    <recommendedName>
        <fullName evidence="4">PH domain-containing protein</fullName>
    </recommendedName>
</protein>
<evidence type="ECO:0000313" key="2">
    <source>
        <dbReference type="EMBL" id="ODQ57792.1"/>
    </source>
</evidence>
<evidence type="ECO:0000256" key="1">
    <source>
        <dbReference type="SAM" id="MobiDB-lite"/>
    </source>
</evidence>
<accession>A0A1E3NYL3</accession>
<reference evidence="2 3" key="1">
    <citation type="journal article" date="2016" name="Proc. Natl. Acad. Sci. U.S.A.">
        <title>Comparative genomics of biotechnologically important yeasts.</title>
        <authorList>
            <person name="Riley R."/>
            <person name="Haridas S."/>
            <person name="Wolfe K.H."/>
            <person name="Lopes M.R."/>
            <person name="Hittinger C.T."/>
            <person name="Goeker M."/>
            <person name="Salamov A.A."/>
            <person name="Wisecaver J.H."/>
            <person name="Long T.M."/>
            <person name="Calvey C.H."/>
            <person name="Aerts A.L."/>
            <person name="Barry K.W."/>
            <person name="Choi C."/>
            <person name="Clum A."/>
            <person name="Coughlan A.Y."/>
            <person name="Deshpande S."/>
            <person name="Douglass A.P."/>
            <person name="Hanson S.J."/>
            <person name="Klenk H.-P."/>
            <person name="LaButti K.M."/>
            <person name="Lapidus A."/>
            <person name="Lindquist E.A."/>
            <person name="Lipzen A.M."/>
            <person name="Meier-Kolthoff J.P."/>
            <person name="Ohm R.A."/>
            <person name="Otillar R.P."/>
            <person name="Pangilinan J.L."/>
            <person name="Peng Y."/>
            <person name="Rokas A."/>
            <person name="Rosa C.A."/>
            <person name="Scheuner C."/>
            <person name="Sibirny A.A."/>
            <person name="Slot J.C."/>
            <person name="Stielow J.B."/>
            <person name="Sun H."/>
            <person name="Kurtzman C.P."/>
            <person name="Blackwell M."/>
            <person name="Grigoriev I.V."/>
            <person name="Jeffries T.W."/>
        </authorList>
    </citation>
    <scope>NUCLEOTIDE SEQUENCE [LARGE SCALE GENOMIC DNA]</scope>
    <source>
        <strain evidence="3">ATCC 58044 / CBS 1984 / NCYC 433 / NRRL Y-366-8</strain>
    </source>
</reference>
<dbReference type="Pfam" id="PF13430">
    <property type="entry name" value="DUF4112"/>
    <property type="match status" value="1"/>
</dbReference>
<dbReference type="OrthoDB" id="2103474at2759"/>
<evidence type="ECO:0008006" key="4">
    <source>
        <dbReference type="Google" id="ProtNLM"/>
    </source>
</evidence>